<evidence type="ECO:0000313" key="3">
    <source>
        <dbReference type="Proteomes" id="UP000451234"/>
    </source>
</evidence>
<comment type="caution">
    <text evidence="2">The sequence shown here is derived from an EMBL/GenBank/DDBJ whole genome shotgun (WGS) entry which is preliminary data.</text>
</comment>
<evidence type="ECO:0000313" key="1">
    <source>
        <dbReference type="EMBL" id="KAB7234671.1"/>
    </source>
</evidence>
<dbReference type="Proteomes" id="UP000460333">
    <property type="component" value="Unassembled WGS sequence"/>
</dbReference>
<dbReference type="EMBL" id="WDRV01000020">
    <property type="protein sequence ID" value="KAB7321009.1"/>
    <property type="molecule type" value="Genomic_DNA"/>
</dbReference>
<gene>
    <name evidence="2" type="ORF">GBB65_10400</name>
    <name evidence="1" type="ORF">GBC43_09310</name>
</gene>
<reference evidence="3 4" key="1">
    <citation type="journal article" date="2019" name="Nat. Med.">
        <title>A library of human gut bacterial isolates paired with longitudinal multiomics data enables mechanistic microbiome research.</title>
        <authorList>
            <person name="Poyet M."/>
            <person name="Groussin M."/>
            <person name="Gibbons S.M."/>
            <person name="Avila-Pacheco J."/>
            <person name="Jiang X."/>
            <person name="Kearney S.M."/>
            <person name="Perrotta A.R."/>
            <person name="Berdy B."/>
            <person name="Zhao S."/>
            <person name="Lieberman T.D."/>
            <person name="Swanson P.K."/>
            <person name="Smith M."/>
            <person name="Roesemann S."/>
            <person name="Alexander J.E."/>
            <person name="Rich S.A."/>
            <person name="Livny J."/>
            <person name="Vlamakis H."/>
            <person name="Clish C."/>
            <person name="Bullock K."/>
            <person name="Deik A."/>
            <person name="Scott J."/>
            <person name="Pierce K.A."/>
            <person name="Xavier R.J."/>
            <person name="Alm E.J."/>
        </authorList>
    </citation>
    <scope>NUCLEOTIDE SEQUENCE [LARGE SCALE GENOMIC DNA]</scope>
    <source>
        <strain evidence="1 4">BIOML-A118</strain>
        <strain evidence="2 3">BIOML-A75</strain>
    </source>
</reference>
<organism evidence="2 3">
    <name type="scientific">Bifidobacterium longum</name>
    <dbReference type="NCBI Taxonomy" id="216816"/>
    <lineage>
        <taxon>Bacteria</taxon>
        <taxon>Bacillati</taxon>
        <taxon>Actinomycetota</taxon>
        <taxon>Actinomycetes</taxon>
        <taxon>Bifidobacteriales</taxon>
        <taxon>Bifidobacteriaceae</taxon>
        <taxon>Bifidobacterium</taxon>
    </lineage>
</organism>
<dbReference type="AlphaFoldDB" id="A0A6A2THJ8"/>
<name>A0A6A2THJ8_BIFLN</name>
<dbReference type="EMBL" id="WDTJ01000016">
    <property type="protein sequence ID" value="KAB7234671.1"/>
    <property type="molecule type" value="Genomic_DNA"/>
</dbReference>
<accession>A0A6A2THJ8</accession>
<evidence type="ECO:0000313" key="2">
    <source>
        <dbReference type="EMBL" id="KAB7321009.1"/>
    </source>
</evidence>
<proteinExistence type="predicted"/>
<evidence type="ECO:0000313" key="4">
    <source>
        <dbReference type="Proteomes" id="UP000460333"/>
    </source>
</evidence>
<protein>
    <submittedName>
        <fullName evidence="2">Uncharacterized protein</fullName>
    </submittedName>
</protein>
<dbReference type="Proteomes" id="UP000451234">
    <property type="component" value="Unassembled WGS sequence"/>
</dbReference>
<sequence>MEPSPASVACGSVKCLPIAKTVIRVMFDDATAAEGFLERCRGEGLDAVVEDARPIGTVKRNGPGLASWLKAHPGWHVVAESANRRAAWAAAWKIRHGERRGFEDGLWDAQAQNRDGRWVVIARRASKRRSIPGEGMDPLF</sequence>